<organism evidence="1 2">
    <name type="scientific">Novosphingobium clariflavum</name>
    <dbReference type="NCBI Taxonomy" id="2029884"/>
    <lineage>
        <taxon>Bacteria</taxon>
        <taxon>Pseudomonadati</taxon>
        <taxon>Pseudomonadota</taxon>
        <taxon>Alphaproteobacteria</taxon>
        <taxon>Sphingomonadales</taxon>
        <taxon>Sphingomonadaceae</taxon>
        <taxon>Novosphingobium</taxon>
    </lineage>
</organism>
<accession>A0ABV6S3T8</accession>
<sequence length="82" mass="9381">MMIEVTKVGDLTFEIRFDESVREDLTLIAGWGTEEWAIGRILSDILLGNGIEDDDDFVERHYPEMLNYDPESDGDLDGEIPF</sequence>
<dbReference type="RefSeq" id="WP_048577845.1">
    <property type="nucleotide sequence ID" value="NZ_JAPCWC010000006.1"/>
</dbReference>
<dbReference type="Proteomes" id="UP001589858">
    <property type="component" value="Unassembled WGS sequence"/>
</dbReference>
<comment type="caution">
    <text evidence="1">The sequence shown here is derived from an EMBL/GenBank/DDBJ whole genome shotgun (WGS) entry which is preliminary data.</text>
</comment>
<protein>
    <submittedName>
        <fullName evidence="1">Uncharacterized protein</fullName>
    </submittedName>
</protein>
<evidence type="ECO:0000313" key="2">
    <source>
        <dbReference type="Proteomes" id="UP001589858"/>
    </source>
</evidence>
<name>A0ABV6S3T8_9SPHN</name>
<evidence type="ECO:0000313" key="1">
    <source>
        <dbReference type="EMBL" id="MFC0683899.1"/>
    </source>
</evidence>
<proteinExistence type="predicted"/>
<keyword evidence="2" id="KW-1185">Reference proteome</keyword>
<gene>
    <name evidence="1" type="ORF">ACFFF8_04775</name>
</gene>
<dbReference type="EMBL" id="JBHLTM010000016">
    <property type="protein sequence ID" value="MFC0683899.1"/>
    <property type="molecule type" value="Genomic_DNA"/>
</dbReference>
<reference evidence="1 2" key="1">
    <citation type="submission" date="2024-09" db="EMBL/GenBank/DDBJ databases">
        <authorList>
            <person name="Sun Q."/>
            <person name="Mori K."/>
        </authorList>
    </citation>
    <scope>NUCLEOTIDE SEQUENCE [LARGE SCALE GENOMIC DNA]</scope>
    <source>
        <strain evidence="1 2">CICC 11035S</strain>
    </source>
</reference>